<feature type="compositionally biased region" description="Basic and acidic residues" evidence="1">
    <location>
        <begin position="250"/>
        <end position="260"/>
    </location>
</feature>
<dbReference type="AlphaFoldDB" id="A0A1X6P5I8"/>
<feature type="compositionally biased region" description="Basic residues" evidence="1">
    <location>
        <begin position="429"/>
        <end position="451"/>
    </location>
</feature>
<sequence>MDIRSHTKAPADEAAHRTRRVSVKQRQRDAGAHLGEGTPVDQLQLLSRVLAAALEHVRFLLPPTLLPMGVGALWDAPQRATREGGSDSLSVCVHTSGARPLPVPCPPTVGLGPRHRRPHLHIHRLIHVPQHPPEDHPPQPRGRRRPGVPPPHGSPASAAASGGRPTPRSLHVGRHHAGDVGAHHHRDCARGGGGPAERRRKGADKAGAEVPVGLRAVRLPWTGGTKPRHHRVAVAARVPDGEGGRGGGGGHDRPRDAEGVLGERPRQRCRAVGAEGGDEARFGKAGGGVLGEEQQVAAVDGVPRCEPRCSTAATPQRRRRRRTAPGWQCPPRLDLWRSGPQPDTVSKADSFGAAVETLRPPSRTTGGRVHCWRPSWTSCTTGVAVSPPSLSFVCGLTLVPTRCRRIQRTLWESPRCLGCLRVQRAWSGGRRRQTSKQKRVPQATLKKKKGSRCLPPAPDAGAPVGAHDEGGRLGCDRADQHAFDCSLWRRWTTLSLPSTLGTGPPSPPNARPLKTRSVHLADARNPKPPIPAAPHAVHRPASHPHPVLLTPPPPPPPVTSCTFCKRRARRVPTPPGAPA</sequence>
<feature type="compositionally biased region" description="Low complexity" evidence="1">
    <location>
        <begin position="154"/>
        <end position="167"/>
    </location>
</feature>
<protein>
    <submittedName>
        <fullName evidence="2">Uncharacterized protein</fullName>
    </submittedName>
</protein>
<keyword evidence="3" id="KW-1185">Reference proteome</keyword>
<feature type="region of interest" description="Disordered" evidence="1">
    <location>
        <begin position="1"/>
        <end position="36"/>
    </location>
</feature>
<feature type="region of interest" description="Disordered" evidence="1">
    <location>
        <begin position="428"/>
        <end position="466"/>
    </location>
</feature>
<feature type="compositionally biased region" description="Basic and acidic residues" evidence="1">
    <location>
        <begin position="1"/>
        <end position="16"/>
    </location>
</feature>
<feature type="region of interest" description="Disordered" evidence="1">
    <location>
        <begin position="238"/>
        <end position="260"/>
    </location>
</feature>
<dbReference type="Proteomes" id="UP000218209">
    <property type="component" value="Unassembled WGS sequence"/>
</dbReference>
<reference evidence="2 3" key="1">
    <citation type="submission" date="2017-03" db="EMBL/GenBank/DDBJ databases">
        <title>WGS assembly of Porphyra umbilicalis.</title>
        <authorList>
            <person name="Brawley S.H."/>
            <person name="Blouin N.A."/>
            <person name="Ficko-Blean E."/>
            <person name="Wheeler G.L."/>
            <person name="Lohr M."/>
            <person name="Goodson H.V."/>
            <person name="Jenkins J.W."/>
            <person name="Blaby-Haas C.E."/>
            <person name="Helliwell K.E."/>
            <person name="Chan C."/>
            <person name="Marriage T."/>
            <person name="Bhattacharya D."/>
            <person name="Klein A.S."/>
            <person name="Badis Y."/>
            <person name="Brodie J."/>
            <person name="Cao Y."/>
            <person name="Collen J."/>
            <person name="Dittami S.M."/>
            <person name="Gachon C.M."/>
            <person name="Green B.R."/>
            <person name="Karpowicz S."/>
            <person name="Kim J.W."/>
            <person name="Kudahl U."/>
            <person name="Lin S."/>
            <person name="Michel G."/>
            <person name="Mittag M."/>
            <person name="Olson B.J."/>
            <person name="Pangilinan J."/>
            <person name="Peng Y."/>
            <person name="Qiu H."/>
            <person name="Shu S."/>
            <person name="Singer J.T."/>
            <person name="Smith A.G."/>
            <person name="Sprecher B.N."/>
            <person name="Wagner V."/>
            <person name="Wang W."/>
            <person name="Wang Z.-Y."/>
            <person name="Yan J."/>
            <person name="Yarish C."/>
            <person name="Zoeuner-Riek S."/>
            <person name="Zhuang Y."/>
            <person name="Zou Y."/>
            <person name="Lindquist E.A."/>
            <person name="Grimwood J."/>
            <person name="Barry K."/>
            <person name="Rokhsar D.S."/>
            <person name="Schmutz J."/>
            <person name="Stiller J.W."/>
            <person name="Grossman A.R."/>
            <person name="Prochnik S.E."/>
        </authorList>
    </citation>
    <scope>NUCLEOTIDE SEQUENCE [LARGE SCALE GENOMIC DNA]</scope>
    <source>
        <strain evidence="2">4086291</strain>
    </source>
</reference>
<evidence type="ECO:0000313" key="3">
    <source>
        <dbReference type="Proteomes" id="UP000218209"/>
    </source>
</evidence>
<name>A0A1X6P5I8_PORUM</name>
<evidence type="ECO:0000256" key="1">
    <source>
        <dbReference type="SAM" id="MobiDB-lite"/>
    </source>
</evidence>
<proteinExistence type="predicted"/>
<organism evidence="2 3">
    <name type="scientific">Porphyra umbilicalis</name>
    <name type="common">Purple laver</name>
    <name type="synonym">Red alga</name>
    <dbReference type="NCBI Taxonomy" id="2786"/>
    <lineage>
        <taxon>Eukaryota</taxon>
        <taxon>Rhodophyta</taxon>
        <taxon>Bangiophyceae</taxon>
        <taxon>Bangiales</taxon>
        <taxon>Bangiaceae</taxon>
        <taxon>Porphyra</taxon>
    </lineage>
</organism>
<dbReference type="EMBL" id="KV918877">
    <property type="protein sequence ID" value="OSX76169.1"/>
    <property type="molecule type" value="Genomic_DNA"/>
</dbReference>
<accession>A0A1X6P5I8</accession>
<feature type="region of interest" description="Disordered" evidence="1">
    <location>
        <begin position="522"/>
        <end position="579"/>
    </location>
</feature>
<feature type="region of interest" description="Disordered" evidence="1">
    <location>
        <begin position="125"/>
        <end position="209"/>
    </location>
</feature>
<feature type="compositionally biased region" description="Pro residues" evidence="1">
    <location>
        <begin position="549"/>
        <end position="558"/>
    </location>
</feature>
<gene>
    <name evidence="2" type="ORF">BU14_0204s0015</name>
</gene>
<evidence type="ECO:0000313" key="2">
    <source>
        <dbReference type="EMBL" id="OSX76169.1"/>
    </source>
</evidence>